<proteinExistence type="predicted"/>
<feature type="region of interest" description="Disordered" evidence="1">
    <location>
        <begin position="1"/>
        <end position="22"/>
    </location>
</feature>
<name>A0AAD9UHV7_RIDPI</name>
<feature type="region of interest" description="Disordered" evidence="1">
    <location>
        <begin position="285"/>
        <end position="354"/>
    </location>
</feature>
<reference evidence="2" key="1">
    <citation type="journal article" date="2023" name="Mol. Biol. Evol.">
        <title>Third-Generation Sequencing Reveals the Adaptive Role of the Epigenome in Three Deep-Sea Polychaetes.</title>
        <authorList>
            <person name="Perez M."/>
            <person name="Aroh O."/>
            <person name="Sun Y."/>
            <person name="Lan Y."/>
            <person name="Juniper S.K."/>
            <person name="Young C.R."/>
            <person name="Angers B."/>
            <person name="Qian P.Y."/>
        </authorList>
    </citation>
    <scope>NUCLEOTIDE SEQUENCE</scope>
    <source>
        <strain evidence="2">R07B-5</strain>
    </source>
</reference>
<feature type="compositionally biased region" description="Gly residues" evidence="1">
    <location>
        <begin position="119"/>
        <end position="132"/>
    </location>
</feature>
<dbReference type="Proteomes" id="UP001209878">
    <property type="component" value="Unassembled WGS sequence"/>
</dbReference>
<feature type="region of interest" description="Disordered" evidence="1">
    <location>
        <begin position="60"/>
        <end position="141"/>
    </location>
</feature>
<evidence type="ECO:0000313" key="2">
    <source>
        <dbReference type="EMBL" id="KAK2189792.1"/>
    </source>
</evidence>
<protein>
    <submittedName>
        <fullName evidence="2">Uncharacterized protein</fullName>
    </submittedName>
</protein>
<feature type="compositionally biased region" description="Acidic residues" evidence="1">
    <location>
        <begin position="312"/>
        <end position="337"/>
    </location>
</feature>
<evidence type="ECO:0000313" key="3">
    <source>
        <dbReference type="Proteomes" id="UP001209878"/>
    </source>
</evidence>
<comment type="caution">
    <text evidence="2">The sequence shown here is derived from an EMBL/GenBank/DDBJ whole genome shotgun (WGS) entry which is preliminary data.</text>
</comment>
<feature type="compositionally biased region" description="Basic residues" evidence="1">
    <location>
        <begin position="101"/>
        <end position="112"/>
    </location>
</feature>
<dbReference type="EMBL" id="JAODUO010000096">
    <property type="protein sequence ID" value="KAK2189792.1"/>
    <property type="molecule type" value="Genomic_DNA"/>
</dbReference>
<evidence type="ECO:0000256" key="1">
    <source>
        <dbReference type="SAM" id="MobiDB-lite"/>
    </source>
</evidence>
<keyword evidence="3" id="KW-1185">Reference proteome</keyword>
<sequence length="393" mass="40889">MDSIAQRLRRNSSGGDGSSIQASFSENSSRLLNSVNAGRKNLFGGLSTKIDQVQTALKKAGTIDLGDTGVGAPSKEKETTDAAPGRGPRRSASVKKSDKPKPKKPPPPKLTRRTTVNGALGGGYGGGYGGTVDGTDNTSGTIIDGSKNPFVAGAGAAVGSTGPSGGDVGAANTSGRVKVPANIAINFDEPLYTEQLEPSVTSQLGLRPTDIAPYASDRNKSVPHKNPFLDDNFADQDSNPPMAAQSVFPAGMKPASLGADLLPGIPRVPSTGSVTFLAPQQPPADLLAITPTSGQALPMPSLEPTRRRSDAEEIFDDSDGGDSEATEGCDESPDAEDGYGREEDYGGPMFRSGSVCSERSWSSALSNENDVDELTLRCMNFMKEFVAKVFDSE</sequence>
<dbReference type="AlphaFoldDB" id="A0AAD9UHV7"/>
<accession>A0AAD9UHV7</accession>
<organism evidence="2 3">
    <name type="scientific">Ridgeia piscesae</name>
    <name type="common">Tubeworm</name>
    <dbReference type="NCBI Taxonomy" id="27915"/>
    <lineage>
        <taxon>Eukaryota</taxon>
        <taxon>Metazoa</taxon>
        <taxon>Spiralia</taxon>
        <taxon>Lophotrochozoa</taxon>
        <taxon>Annelida</taxon>
        <taxon>Polychaeta</taxon>
        <taxon>Sedentaria</taxon>
        <taxon>Canalipalpata</taxon>
        <taxon>Sabellida</taxon>
        <taxon>Siboglinidae</taxon>
        <taxon>Ridgeia</taxon>
    </lineage>
</organism>
<gene>
    <name evidence="2" type="ORF">NP493_96g00001</name>
</gene>
<feature type="region of interest" description="Disordered" evidence="1">
    <location>
        <begin position="211"/>
        <end position="248"/>
    </location>
</feature>